<evidence type="ECO:0000256" key="1">
    <source>
        <dbReference type="SAM" id="MobiDB-lite"/>
    </source>
</evidence>
<reference evidence="2 3" key="1">
    <citation type="submission" date="2018-04" db="EMBL/GenBank/DDBJ databases">
        <authorList>
            <person name="Zhang X."/>
            <person name="Yuan J."/>
            <person name="Li F."/>
            <person name="Xiang J."/>
        </authorList>
    </citation>
    <scope>NUCLEOTIDE SEQUENCE [LARGE SCALE GENOMIC DNA]</scope>
    <source>
        <tissue evidence="2">Muscle</tissue>
    </source>
</reference>
<dbReference type="OrthoDB" id="10507637at2759"/>
<comment type="caution">
    <text evidence="2">The sequence shown here is derived from an EMBL/GenBank/DDBJ whole genome shotgun (WGS) entry which is preliminary data.</text>
</comment>
<organism evidence="2 3">
    <name type="scientific">Penaeus vannamei</name>
    <name type="common">Whiteleg shrimp</name>
    <name type="synonym">Litopenaeus vannamei</name>
    <dbReference type="NCBI Taxonomy" id="6689"/>
    <lineage>
        <taxon>Eukaryota</taxon>
        <taxon>Metazoa</taxon>
        <taxon>Ecdysozoa</taxon>
        <taxon>Arthropoda</taxon>
        <taxon>Crustacea</taxon>
        <taxon>Multicrustacea</taxon>
        <taxon>Malacostraca</taxon>
        <taxon>Eumalacostraca</taxon>
        <taxon>Eucarida</taxon>
        <taxon>Decapoda</taxon>
        <taxon>Dendrobranchiata</taxon>
        <taxon>Penaeoidea</taxon>
        <taxon>Penaeidae</taxon>
        <taxon>Penaeus</taxon>
    </lineage>
</organism>
<feature type="compositionally biased region" description="Basic and acidic residues" evidence="1">
    <location>
        <begin position="319"/>
        <end position="370"/>
    </location>
</feature>
<protein>
    <submittedName>
        <fullName evidence="2">Uncharacterized protein</fullName>
    </submittedName>
</protein>
<name>A0A423T6Z1_PENVA</name>
<feature type="compositionally biased region" description="Basic residues" evidence="1">
    <location>
        <begin position="95"/>
        <end position="104"/>
    </location>
</feature>
<dbReference type="EMBL" id="QCYY01002194">
    <property type="protein sequence ID" value="ROT72203.1"/>
    <property type="molecule type" value="Genomic_DNA"/>
</dbReference>
<dbReference type="Proteomes" id="UP000283509">
    <property type="component" value="Unassembled WGS sequence"/>
</dbReference>
<feature type="region of interest" description="Disordered" evidence="1">
    <location>
        <begin position="82"/>
        <end position="110"/>
    </location>
</feature>
<dbReference type="AlphaFoldDB" id="A0A423T6Z1"/>
<evidence type="ECO:0000313" key="2">
    <source>
        <dbReference type="EMBL" id="ROT72203.1"/>
    </source>
</evidence>
<reference evidence="2 3" key="2">
    <citation type="submission" date="2019-01" db="EMBL/GenBank/DDBJ databases">
        <title>The decoding of complex shrimp genome reveals the adaptation for benthos swimmer, frequently molting mechanism and breeding impact on genome.</title>
        <authorList>
            <person name="Sun Y."/>
            <person name="Gao Y."/>
            <person name="Yu Y."/>
        </authorList>
    </citation>
    <scope>NUCLEOTIDE SEQUENCE [LARGE SCALE GENOMIC DNA]</scope>
    <source>
        <tissue evidence="2">Muscle</tissue>
    </source>
</reference>
<proteinExistence type="predicted"/>
<accession>A0A423T6Z1</accession>
<feature type="compositionally biased region" description="Basic and acidic residues" evidence="1">
    <location>
        <begin position="21"/>
        <end position="45"/>
    </location>
</feature>
<gene>
    <name evidence="2" type="ORF">C7M84_009446</name>
</gene>
<keyword evidence="3" id="KW-1185">Reference proteome</keyword>
<sequence>MFHPHIFLLCVPTAADTVHRATRKEQETDELIREKTQASKKDSSQRSRPAKRKQKGNGTSCEKNDIGLEKLTLVEVNKEASKQLPSSMATSAARDRKKGKRTYKKKGEDGKIQEKKVEITEVVTRKRFKKGGKGEVALSRYLYQLLQSGCICPQVDLIVRLITGREDDTLRLVVSDERLSVLPGAWENLTEQGHSLPEVVQVVTMRATVPQIRSSSLLLLEKILRLEALSEKRVYVVVSAGCYDWSLSARTCEDEAKVVEDLVLFKSELERLGRESLPRREVVVVLCPLVEAAVGKGRDEGEEEKKGEKIKNQRKIRERRSNDKKEEEGRCPEGEEKGRIEDKRKPGAEESMKRKNIKMEREEKEARMDGRTSPALKRINRKLRKENASLEVPISTSSSRPWKHTMRDLRHALCGLDRPELQEDSSRNVCRILNGIFDALAASSGTVKEASIVEP</sequence>
<evidence type="ECO:0000313" key="3">
    <source>
        <dbReference type="Proteomes" id="UP000283509"/>
    </source>
</evidence>
<feature type="region of interest" description="Disordered" evidence="1">
    <location>
        <begin position="21"/>
        <end position="63"/>
    </location>
</feature>
<feature type="compositionally biased region" description="Basic and acidic residues" evidence="1">
    <location>
        <begin position="297"/>
        <end position="311"/>
    </location>
</feature>
<feature type="region of interest" description="Disordered" evidence="1">
    <location>
        <begin position="297"/>
        <end position="376"/>
    </location>
</feature>